<dbReference type="InterPro" id="IPR001048">
    <property type="entry name" value="Asp/Glu/Uridylate_kinase"/>
</dbReference>
<dbReference type="SUPFAM" id="SSF53633">
    <property type="entry name" value="Carbamate kinase-like"/>
    <property type="match status" value="1"/>
</dbReference>
<dbReference type="InterPro" id="IPR042199">
    <property type="entry name" value="AsparK_Bifunc_asparK/hSer_DH"/>
</dbReference>
<protein>
    <recommendedName>
        <fullName evidence="8">Aspartokinase</fullName>
        <ecNumber evidence="8">2.7.2.4</ecNumber>
    </recommendedName>
</protein>
<comment type="pathway">
    <text evidence="1 9">Amino-acid biosynthesis; L-lysine biosynthesis via DAP pathway; (S)-tetrahydrodipicolinate from L-aspartate: step 1/4.</text>
</comment>
<evidence type="ECO:0000256" key="3">
    <source>
        <dbReference type="ARBA" id="ARBA00022679"/>
    </source>
</evidence>
<dbReference type="SUPFAM" id="SSF55021">
    <property type="entry name" value="ACT-like"/>
    <property type="match status" value="1"/>
</dbReference>
<dbReference type="EMBL" id="BNAF01000005">
    <property type="protein sequence ID" value="GHE34096.1"/>
    <property type="molecule type" value="Genomic_DNA"/>
</dbReference>
<comment type="pathway">
    <text evidence="9">Amino-acid biosynthesis; L-methionine biosynthesis via de novo pathway; L-homoserine from L-aspartate: step 1/3.</text>
</comment>
<comment type="catalytic activity">
    <reaction evidence="7 8">
        <text>L-aspartate + ATP = 4-phospho-L-aspartate + ADP</text>
        <dbReference type="Rhea" id="RHEA:23776"/>
        <dbReference type="ChEBI" id="CHEBI:29991"/>
        <dbReference type="ChEBI" id="CHEBI:30616"/>
        <dbReference type="ChEBI" id="CHEBI:57535"/>
        <dbReference type="ChEBI" id="CHEBI:456216"/>
        <dbReference type="EC" id="2.7.2.4"/>
    </reaction>
</comment>
<evidence type="ECO:0000256" key="2">
    <source>
        <dbReference type="ARBA" id="ARBA00010122"/>
    </source>
</evidence>
<organism evidence="11 12">
    <name type="scientific">Sphingobacterium griseoflavum</name>
    <dbReference type="NCBI Taxonomy" id="1474952"/>
    <lineage>
        <taxon>Bacteria</taxon>
        <taxon>Pseudomonadati</taxon>
        <taxon>Bacteroidota</taxon>
        <taxon>Sphingobacteriia</taxon>
        <taxon>Sphingobacteriales</taxon>
        <taxon>Sphingobacteriaceae</taxon>
        <taxon>Sphingobacterium</taxon>
    </lineage>
</organism>
<dbReference type="PIRSF" id="PIRSF000726">
    <property type="entry name" value="Asp_kin"/>
    <property type="match status" value="1"/>
</dbReference>
<dbReference type="InterPro" id="IPR001341">
    <property type="entry name" value="Asp_kinase"/>
</dbReference>
<keyword evidence="6" id="KW-0067">ATP-binding</keyword>
<evidence type="ECO:0000256" key="1">
    <source>
        <dbReference type="ARBA" id="ARBA00004766"/>
    </source>
</evidence>
<feature type="domain" description="Aspartate/glutamate/uridylate kinase" evidence="10">
    <location>
        <begin position="2"/>
        <end position="278"/>
    </location>
</feature>
<keyword evidence="5 8" id="KW-0418">Kinase</keyword>
<dbReference type="PANTHER" id="PTHR21499:SF59">
    <property type="entry name" value="ASPARTOKINASE"/>
    <property type="match status" value="1"/>
</dbReference>
<gene>
    <name evidence="11" type="primary">lysC</name>
    <name evidence="11" type="ORF">GCM10017764_16760</name>
</gene>
<comment type="pathway">
    <text evidence="9">Amino-acid biosynthesis; L-threonine biosynthesis; L-threonine from L-aspartate: step 1/5.</text>
</comment>
<evidence type="ECO:0000313" key="12">
    <source>
        <dbReference type="Proteomes" id="UP000620550"/>
    </source>
</evidence>
<dbReference type="InterPro" id="IPR045865">
    <property type="entry name" value="ACT-like_dom_sf"/>
</dbReference>
<comment type="caution">
    <text evidence="11">The sequence shown here is derived from an EMBL/GenBank/DDBJ whole genome shotgun (WGS) entry which is preliminary data.</text>
</comment>
<dbReference type="InterPro" id="IPR036393">
    <property type="entry name" value="AceGlu_kinase-like_sf"/>
</dbReference>
<comment type="similarity">
    <text evidence="2 8">Belongs to the aspartokinase family.</text>
</comment>
<dbReference type="PANTHER" id="PTHR21499">
    <property type="entry name" value="ASPARTATE KINASE"/>
    <property type="match status" value="1"/>
</dbReference>
<dbReference type="Gene3D" id="1.20.120.1320">
    <property type="entry name" value="Aspartokinase, catalytic domain"/>
    <property type="match status" value="1"/>
</dbReference>
<keyword evidence="4" id="KW-0547">Nucleotide-binding</keyword>
<evidence type="ECO:0000256" key="4">
    <source>
        <dbReference type="ARBA" id="ARBA00022741"/>
    </source>
</evidence>
<dbReference type="Proteomes" id="UP000620550">
    <property type="component" value="Unassembled WGS sequence"/>
</dbReference>
<evidence type="ECO:0000256" key="8">
    <source>
        <dbReference type="RuleBase" id="RU003448"/>
    </source>
</evidence>
<reference evidence="12" key="1">
    <citation type="journal article" date="2019" name="Int. J. Syst. Evol. Microbiol.">
        <title>The Global Catalogue of Microorganisms (GCM) 10K type strain sequencing project: providing services to taxonomists for standard genome sequencing and annotation.</title>
        <authorList>
            <consortium name="The Broad Institute Genomics Platform"/>
            <consortium name="The Broad Institute Genome Sequencing Center for Infectious Disease"/>
            <person name="Wu L."/>
            <person name="Ma J."/>
        </authorList>
    </citation>
    <scope>NUCLEOTIDE SEQUENCE [LARGE SCALE GENOMIC DNA]</scope>
    <source>
        <strain evidence="12">CGMCC 1.12966</strain>
    </source>
</reference>
<proteinExistence type="inferred from homology"/>
<dbReference type="RefSeq" id="WP_189626197.1">
    <property type="nucleotide sequence ID" value="NZ_BNAF01000005.1"/>
</dbReference>
<evidence type="ECO:0000256" key="6">
    <source>
        <dbReference type="ARBA" id="ARBA00022840"/>
    </source>
</evidence>
<keyword evidence="9" id="KW-0028">Amino-acid biosynthesis</keyword>
<dbReference type="Pfam" id="PF00696">
    <property type="entry name" value="AA_kinase"/>
    <property type="match status" value="1"/>
</dbReference>
<sequence>MQVFKFGGASVKDAESIKNVAHIVANYKKDELLVVVSAMGKTTDRLMEVTQHYVDQTGEAFARLDAVKDWHHHILANLFDNPNHPIFDEIANCFVEVEWILEEEPQDTYDYLFDQIVSTGELASSKILAAYALHSGIAAKWLDARDYIFTDNTHREAAVDWEKTEEKIRRDLPTILDEHVIITQGFIGSTSENFTTTLGREGSDYSAAIFASCLNADDITIWKDVPGVLNADPKWFDHTELIPELSYTDAIELTYYGATVIHPKTIKPLQNKKIALNVRSFLNPAEPGTYIRSTNQGLPIPSFIFKVNQVFINIQPRDFSFIVEDNLSHIFNLFHHNRIKINMMHNSAISFCVSVDDTGANIDTLMEALEKRYKISVERGLELITIRYFNQETIERVLINKQIVRELKDSYTCQLLVKKLPAVAAL</sequence>
<dbReference type="NCBIfam" id="TIGR00657">
    <property type="entry name" value="asp_kinases"/>
    <property type="match status" value="1"/>
</dbReference>
<dbReference type="EC" id="2.7.2.4" evidence="8"/>
<keyword evidence="12" id="KW-1185">Reference proteome</keyword>
<evidence type="ECO:0000256" key="7">
    <source>
        <dbReference type="ARBA" id="ARBA00047872"/>
    </source>
</evidence>
<dbReference type="Gene3D" id="3.40.1160.10">
    <property type="entry name" value="Acetylglutamate kinase-like"/>
    <property type="match status" value="1"/>
</dbReference>
<accession>A0ABQ3HTW7</accession>
<evidence type="ECO:0000256" key="5">
    <source>
        <dbReference type="ARBA" id="ARBA00022777"/>
    </source>
</evidence>
<evidence type="ECO:0000313" key="11">
    <source>
        <dbReference type="EMBL" id="GHE34096.1"/>
    </source>
</evidence>
<name>A0ABQ3HTW7_9SPHI</name>
<evidence type="ECO:0000256" key="9">
    <source>
        <dbReference type="RuleBase" id="RU004249"/>
    </source>
</evidence>
<keyword evidence="3 8" id="KW-0808">Transferase</keyword>
<dbReference type="InterPro" id="IPR005260">
    <property type="entry name" value="Asp_kin_monofn"/>
</dbReference>
<evidence type="ECO:0000259" key="10">
    <source>
        <dbReference type="Pfam" id="PF00696"/>
    </source>
</evidence>